<evidence type="ECO:0000313" key="2">
    <source>
        <dbReference type="EMBL" id="CAF2332206.1"/>
    </source>
</evidence>
<dbReference type="AlphaFoldDB" id="A0A817BKE7"/>
<accession>A0A817BKE7</accession>
<proteinExistence type="predicted"/>
<evidence type="ECO:0000256" key="1">
    <source>
        <dbReference type="SAM" id="MobiDB-lite"/>
    </source>
</evidence>
<name>A0A817BKE7_BRANA</name>
<protein>
    <submittedName>
        <fullName evidence="2">(rape) hypothetical protein</fullName>
    </submittedName>
</protein>
<dbReference type="Proteomes" id="UP001295469">
    <property type="component" value="Chromosome A10"/>
</dbReference>
<organism evidence="2">
    <name type="scientific">Brassica napus</name>
    <name type="common">Rape</name>
    <dbReference type="NCBI Taxonomy" id="3708"/>
    <lineage>
        <taxon>Eukaryota</taxon>
        <taxon>Viridiplantae</taxon>
        <taxon>Streptophyta</taxon>
        <taxon>Embryophyta</taxon>
        <taxon>Tracheophyta</taxon>
        <taxon>Spermatophyta</taxon>
        <taxon>Magnoliopsida</taxon>
        <taxon>eudicotyledons</taxon>
        <taxon>Gunneridae</taxon>
        <taxon>Pentapetalae</taxon>
        <taxon>rosids</taxon>
        <taxon>malvids</taxon>
        <taxon>Brassicales</taxon>
        <taxon>Brassicaceae</taxon>
        <taxon>Brassiceae</taxon>
        <taxon>Brassica</taxon>
    </lineage>
</organism>
<sequence>MASNRVKDTAMVENVSGEIVDLNIPEPDEILDGEVKKDESDSKSLTKEEKHNSRAERFGVPSVGSCAIASSPTRENLRLSLQMRSSSPPLKPLHPQKQILLIRET</sequence>
<feature type="region of interest" description="Disordered" evidence="1">
    <location>
        <begin position="30"/>
        <end position="58"/>
    </location>
</feature>
<gene>
    <name evidence="2" type="ORF">DARMORV10_A10P15220.1</name>
</gene>
<dbReference type="EMBL" id="HG994364">
    <property type="protein sequence ID" value="CAF2332206.1"/>
    <property type="molecule type" value="Genomic_DNA"/>
</dbReference>
<feature type="compositionally biased region" description="Basic and acidic residues" evidence="1">
    <location>
        <begin position="33"/>
        <end position="57"/>
    </location>
</feature>
<reference evidence="2" key="1">
    <citation type="submission" date="2021-01" db="EMBL/GenBank/DDBJ databases">
        <authorList>
            <consortium name="Genoscope - CEA"/>
            <person name="William W."/>
        </authorList>
    </citation>
    <scope>NUCLEOTIDE SEQUENCE</scope>
</reference>